<proteinExistence type="predicted"/>
<gene>
    <name evidence="2" type="ORF">PIIN_03476</name>
</gene>
<dbReference type="EMBL" id="CAFZ01000057">
    <property type="protein sequence ID" value="CCA69537.1"/>
    <property type="molecule type" value="Genomic_DNA"/>
</dbReference>
<evidence type="ECO:0000313" key="2">
    <source>
        <dbReference type="EMBL" id="CCA69537.1"/>
    </source>
</evidence>
<dbReference type="InterPro" id="IPR013083">
    <property type="entry name" value="Znf_RING/FYVE/PHD"/>
</dbReference>
<evidence type="ECO:0000313" key="3">
    <source>
        <dbReference type="Proteomes" id="UP000007148"/>
    </source>
</evidence>
<name>G4TDZ9_SERID</name>
<keyword evidence="3" id="KW-1185">Reference proteome</keyword>
<feature type="coiled-coil region" evidence="1">
    <location>
        <begin position="933"/>
        <end position="970"/>
    </location>
</feature>
<dbReference type="Proteomes" id="UP000007148">
    <property type="component" value="Unassembled WGS sequence"/>
</dbReference>
<protein>
    <recommendedName>
        <fullName evidence="4">VWFA domain-containing protein</fullName>
    </recommendedName>
</protein>
<dbReference type="SUPFAM" id="SSF57850">
    <property type="entry name" value="RING/U-box"/>
    <property type="match status" value="1"/>
</dbReference>
<dbReference type="AlphaFoldDB" id="G4TDZ9"/>
<organism evidence="2 3">
    <name type="scientific">Serendipita indica (strain DSM 11827)</name>
    <name type="common">Root endophyte fungus</name>
    <name type="synonym">Piriformospora indica</name>
    <dbReference type="NCBI Taxonomy" id="1109443"/>
    <lineage>
        <taxon>Eukaryota</taxon>
        <taxon>Fungi</taxon>
        <taxon>Dikarya</taxon>
        <taxon>Basidiomycota</taxon>
        <taxon>Agaricomycotina</taxon>
        <taxon>Agaricomycetes</taxon>
        <taxon>Sebacinales</taxon>
        <taxon>Serendipitaceae</taxon>
        <taxon>Serendipita</taxon>
    </lineage>
</organism>
<dbReference type="STRING" id="1109443.G4TDZ9"/>
<keyword evidence="1" id="KW-0175">Coiled coil</keyword>
<dbReference type="OMA" id="LAYRDYC"/>
<accession>G4TDZ9</accession>
<evidence type="ECO:0000256" key="1">
    <source>
        <dbReference type="SAM" id="Coils"/>
    </source>
</evidence>
<dbReference type="InParanoid" id="G4TDZ9"/>
<dbReference type="HOGENOM" id="CLU_004581_1_0_1"/>
<reference evidence="2 3" key="1">
    <citation type="journal article" date="2011" name="PLoS Pathog.">
        <title>Endophytic Life Strategies Decoded by Genome and Transcriptome Analyses of the Mutualistic Root Symbiont Piriformospora indica.</title>
        <authorList>
            <person name="Zuccaro A."/>
            <person name="Lahrmann U."/>
            <person name="Guldener U."/>
            <person name="Langen G."/>
            <person name="Pfiffi S."/>
            <person name="Biedenkopf D."/>
            <person name="Wong P."/>
            <person name="Samans B."/>
            <person name="Grimm C."/>
            <person name="Basiewicz M."/>
            <person name="Murat C."/>
            <person name="Martin F."/>
            <person name="Kogel K.H."/>
        </authorList>
    </citation>
    <scope>NUCLEOTIDE SEQUENCE [LARGE SCALE GENOMIC DNA]</scope>
    <source>
        <strain evidence="2 3">DSM 11827</strain>
    </source>
</reference>
<sequence>MSSATWDLLLVTDATASMGTCEFRFVRGVIPDEPRSQDLDGLAKALPEIICLGSLSGAFSRVGLLAYRDYDCGPEINDVIEWSGWDNPDIVKLAKSVDPRGGGDVPEACKTALNEILKQVDTDRRTLVIWYADAGPHHSTFGGGYYSNRPKEEAALLKAGLEKDWVKLCMQIRASNCTVFSIVQQRMQETATRFFALLSGLTDGTVFTTPAENSVEISQLTLDLLLAWMGEKIEPPKYRTETIHFQVNPLQASPAIVDEEAGSQGFLPRKGNAKDKKDLVTLPLKSLEDVSFQVATSLPNLSKRFLDPAEKEYRGKVNQALHQIISHNVLALTYNPIFGQLWRAVCKDRLNPYRDDLVNSFSNQVGKETDPERRKTLTEWLEESYNSEQEITELVEAAPKGGPRVYLDLDSGVDLTRTELLEVARSLYPGVLKKLASILTHLKVVEEDVTLLPSQRYLPLSLKPFDLFKVLPHLVVPGTMFSGRAAALFAALSMVVGVPFLDEPARELLNRQKGTWLDIEIPENLSFECAKLLTSLPPGVALTEEESAVYKGMRRYRLIELNLKSSLSATVPWTPEKTSGVGDLQITCSICKKRRSVTIMAEGDTCGPCAYEKQRLEAIAKHVKGAKELALGDSNAVPIEPTEQESKWVECSVPTCRAQYVVLRAGDLRVRPKCHYCRHGNTAIAPGACPWVACTRCSNRIILPEAYRTVPSEQFLCFACSSGKKTLVDEETNTLDLVAENGSGWLGFDPQKFDIFKNSSAFKLFSKYGASVFIGIPTEKELTLHFKKIFNADVLRLKIEGRVETGEVEMGTCALCFDDTSYHKLLPACGRSGCKQQVDEECLQRWYGENKPGRLLNPLQLACPFCRRPPVRKILIKHNPQSLTVGDLRPALTDRTHYYAWCLTCGFAKPAIERACADAGLPQIRNFMCQDCKDAAEALQARLRAEAEALQRAQERTRQEDQDAREAQRLARLEEIRNRLRVVEQNRVVKFQQCPNKRCGIAVEKVDGCNHITCR</sequence>
<evidence type="ECO:0008006" key="4">
    <source>
        <dbReference type="Google" id="ProtNLM"/>
    </source>
</evidence>
<dbReference type="Gene3D" id="3.30.40.10">
    <property type="entry name" value="Zinc/RING finger domain, C3HC4 (zinc finger)"/>
    <property type="match status" value="1"/>
</dbReference>
<comment type="caution">
    <text evidence="2">The sequence shown here is derived from an EMBL/GenBank/DDBJ whole genome shotgun (WGS) entry which is preliminary data.</text>
</comment>
<dbReference type="eggNOG" id="ENOG502RY35">
    <property type="taxonomic scope" value="Eukaryota"/>
</dbReference>
<dbReference type="OrthoDB" id="1431934at2759"/>